<evidence type="ECO:0000313" key="2">
    <source>
        <dbReference type="EMBL" id="KFE99760.1"/>
    </source>
</evidence>
<gene>
    <name evidence="2" type="ORF">IX39_03620</name>
</gene>
<name>A0A085Z5P7_9FLAO</name>
<dbReference type="InterPro" id="IPR035093">
    <property type="entry name" value="RelE/ParE_toxin_dom_sf"/>
</dbReference>
<evidence type="ECO:0000256" key="1">
    <source>
        <dbReference type="ARBA" id="ARBA00022649"/>
    </source>
</evidence>
<dbReference type="EMBL" id="JPRP01000001">
    <property type="protein sequence ID" value="KFE99760.1"/>
    <property type="molecule type" value="Genomic_DNA"/>
</dbReference>
<dbReference type="Proteomes" id="UP000028713">
    <property type="component" value="Unassembled WGS sequence"/>
</dbReference>
<accession>A0A085Z5P7</accession>
<organism evidence="2 3">
    <name type="scientific">Chryseobacterium formosense</name>
    <dbReference type="NCBI Taxonomy" id="236814"/>
    <lineage>
        <taxon>Bacteria</taxon>
        <taxon>Pseudomonadati</taxon>
        <taxon>Bacteroidota</taxon>
        <taxon>Flavobacteriia</taxon>
        <taxon>Flavobacteriales</taxon>
        <taxon>Weeksellaceae</taxon>
        <taxon>Chryseobacterium group</taxon>
        <taxon>Chryseobacterium</taxon>
    </lineage>
</organism>
<protein>
    <recommendedName>
        <fullName evidence="4">Plasmid stabilization protein</fullName>
    </recommendedName>
</protein>
<dbReference type="InterPro" id="IPR007712">
    <property type="entry name" value="RelE/ParE_toxin"/>
</dbReference>
<keyword evidence="3" id="KW-1185">Reference proteome</keyword>
<comment type="caution">
    <text evidence="2">The sequence shown here is derived from an EMBL/GenBank/DDBJ whole genome shotgun (WGS) entry which is preliminary data.</text>
</comment>
<reference evidence="2 3" key="1">
    <citation type="submission" date="2014-07" db="EMBL/GenBank/DDBJ databases">
        <title>Genome of Chryseobacterium formosense LMG 24722.</title>
        <authorList>
            <person name="Pipes S.E."/>
            <person name="Stropko S.J."/>
            <person name="Newman J.D."/>
        </authorList>
    </citation>
    <scope>NUCLEOTIDE SEQUENCE [LARGE SCALE GENOMIC DNA]</scope>
    <source>
        <strain evidence="2 3">LMG 24722</strain>
    </source>
</reference>
<dbReference type="STRING" id="236814.IX39_03620"/>
<dbReference type="Gene3D" id="3.30.2310.20">
    <property type="entry name" value="RelE-like"/>
    <property type="match status" value="1"/>
</dbReference>
<dbReference type="RefSeq" id="WP_034673545.1">
    <property type="nucleotide sequence ID" value="NZ_FPAP01000003.1"/>
</dbReference>
<evidence type="ECO:0008006" key="4">
    <source>
        <dbReference type="Google" id="ProtNLM"/>
    </source>
</evidence>
<dbReference type="Pfam" id="PF05016">
    <property type="entry name" value="ParE_toxin"/>
    <property type="match status" value="1"/>
</dbReference>
<sequence length="97" mass="11556">MAFKIIISDEAKADLEHSYLYYKTKVNKKIADNFFKDFKSSLNTISKNPYFKIWFEDFHGKLMKKYPFLIFYTIDKNAGIIVVSRVFHTSKNPEKYP</sequence>
<keyword evidence="1" id="KW-1277">Toxin-antitoxin system</keyword>
<dbReference type="OrthoDB" id="595476at2"/>
<evidence type="ECO:0000313" key="3">
    <source>
        <dbReference type="Proteomes" id="UP000028713"/>
    </source>
</evidence>
<dbReference type="eggNOG" id="COG3668">
    <property type="taxonomic scope" value="Bacteria"/>
</dbReference>
<dbReference type="AlphaFoldDB" id="A0A085Z5P7"/>
<proteinExistence type="predicted"/>